<dbReference type="RefSeq" id="WP_099214039.1">
    <property type="nucleotide sequence ID" value="NZ_JAUYVU010000004.1"/>
</dbReference>
<dbReference type="Pfam" id="PF01810">
    <property type="entry name" value="LysE"/>
    <property type="match status" value="1"/>
</dbReference>
<keyword evidence="4 6" id="KW-1133">Transmembrane helix</keyword>
<comment type="caution">
    <text evidence="8">The sequence shown here is derived from an EMBL/GenBank/DDBJ whole genome shotgun (WGS) entry which is preliminary data.</text>
</comment>
<feature type="transmembrane region" description="Helical" evidence="6">
    <location>
        <begin position="189"/>
        <end position="206"/>
    </location>
</feature>
<keyword evidence="10" id="KW-1185">Reference proteome</keyword>
<dbReference type="PANTHER" id="PTHR30086:SF20">
    <property type="entry name" value="ARGININE EXPORTER PROTEIN ARGO-RELATED"/>
    <property type="match status" value="1"/>
</dbReference>
<dbReference type="Proteomes" id="UP001242342">
    <property type="component" value="Unassembled WGS sequence"/>
</dbReference>
<evidence type="ECO:0000256" key="5">
    <source>
        <dbReference type="ARBA" id="ARBA00023136"/>
    </source>
</evidence>
<dbReference type="EMBL" id="PDUU01000002">
    <property type="protein sequence ID" value="PHN98908.1"/>
    <property type="molecule type" value="Genomic_DNA"/>
</dbReference>
<feature type="transmembrane region" description="Helical" evidence="6">
    <location>
        <begin position="147"/>
        <end position="168"/>
    </location>
</feature>
<gene>
    <name evidence="8" type="ORF">CSC81_01615</name>
    <name evidence="7" type="ORF">Q8W23_06880</name>
</gene>
<reference evidence="8" key="2">
    <citation type="submission" date="2017-10" db="EMBL/GenBank/DDBJ databases">
        <authorList>
            <person name="Enke T.N."/>
            <person name="Cordero O.X."/>
        </authorList>
    </citation>
    <scope>NUCLEOTIDE SEQUENCE</scope>
    <source>
        <strain evidence="8">4G03</strain>
    </source>
</reference>
<dbReference type="GO" id="GO:0005886">
    <property type="term" value="C:plasma membrane"/>
    <property type="evidence" value="ECO:0007669"/>
    <property type="project" value="UniProtKB-SubCell"/>
</dbReference>
<evidence type="ECO:0000256" key="4">
    <source>
        <dbReference type="ARBA" id="ARBA00022989"/>
    </source>
</evidence>
<protein>
    <submittedName>
        <fullName evidence="7">LysE family translocator</fullName>
    </submittedName>
    <submittedName>
        <fullName evidence="8">Lysine transporter LysE</fullName>
    </submittedName>
</protein>
<keyword evidence="5 6" id="KW-0472">Membrane</keyword>
<dbReference type="InterPro" id="IPR001123">
    <property type="entry name" value="LeuE-type"/>
</dbReference>
<sequence>MGIENFIAFLVATVLFVLTPGIETVFLINKSISQGRRSGVYTSFGLNTGALVHTLFGALGLSIMVAKSAIFFALIKYLGAAYLIYLGVAKVMSKKGLIADTNEEQKKDSAKSSFTSGFVTNILNPKVALFFIAFFPQFISPTEIENPVPFIVLGVIYATMTTVWYLVLTSFAGSFSTKIKENEKIGVRLNKVSGAIFVLMGLQIAFM</sequence>
<dbReference type="AlphaFoldDB" id="A0A2G1BY36"/>
<evidence type="ECO:0000313" key="7">
    <source>
        <dbReference type="EMBL" id="MDP2541199.1"/>
    </source>
</evidence>
<evidence type="ECO:0000256" key="3">
    <source>
        <dbReference type="ARBA" id="ARBA00022692"/>
    </source>
</evidence>
<keyword evidence="3 6" id="KW-0812">Transmembrane</keyword>
<evidence type="ECO:0000256" key="2">
    <source>
        <dbReference type="ARBA" id="ARBA00022475"/>
    </source>
</evidence>
<dbReference type="PANTHER" id="PTHR30086">
    <property type="entry name" value="ARGININE EXPORTER PROTEIN ARGO"/>
    <property type="match status" value="1"/>
</dbReference>
<dbReference type="EMBL" id="JAUYVU010000004">
    <property type="protein sequence ID" value="MDP2541199.1"/>
    <property type="molecule type" value="Genomic_DNA"/>
</dbReference>
<evidence type="ECO:0000256" key="1">
    <source>
        <dbReference type="ARBA" id="ARBA00004651"/>
    </source>
</evidence>
<keyword evidence="2" id="KW-1003">Cell membrane</keyword>
<feature type="transmembrane region" description="Helical" evidence="6">
    <location>
        <begin position="6"/>
        <end position="28"/>
    </location>
</feature>
<comment type="subcellular location">
    <subcellularLocation>
        <location evidence="1">Cell membrane</location>
        <topology evidence="1">Multi-pass membrane protein</topology>
    </subcellularLocation>
</comment>
<feature type="transmembrane region" description="Helical" evidence="6">
    <location>
        <begin position="114"/>
        <end position="135"/>
    </location>
</feature>
<evidence type="ECO:0000256" key="6">
    <source>
        <dbReference type="SAM" id="Phobius"/>
    </source>
</evidence>
<dbReference type="GO" id="GO:0015171">
    <property type="term" value="F:amino acid transmembrane transporter activity"/>
    <property type="evidence" value="ECO:0007669"/>
    <property type="project" value="TreeGrafter"/>
</dbReference>
<dbReference type="PIRSF" id="PIRSF006324">
    <property type="entry name" value="LeuE"/>
    <property type="match status" value="1"/>
</dbReference>
<evidence type="ECO:0000313" key="8">
    <source>
        <dbReference type="EMBL" id="PHN98908.1"/>
    </source>
</evidence>
<feature type="transmembrane region" description="Helical" evidence="6">
    <location>
        <begin position="40"/>
        <end position="63"/>
    </location>
</feature>
<reference evidence="8 9" key="1">
    <citation type="journal article" date="2016" name="Nat. Commun.">
        <title>Microbial interactions lead to rapid micro-scale successions on model marine particles.</title>
        <authorList>
            <person name="Datta M.S."/>
            <person name="Sliwerska E."/>
            <person name="Gore J."/>
            <person name="Polz M.F."/>
            <person name="Cordero O.X."/>
        </authorList>
    </citation>
    <scope>NUCLEOTIDE SEQUENCE [LARGE SCALE GENOMIC DNA]</scope>
    <source>
        <strain evidence="8 9">4G03</strain>
    </source>
</reference>
<name>A0A2G1BY36_9FLAO</name>
<dbReference type="Proteomes" id="UP000222163">
    <property type="component" value="Unassembled WGS sequence"/>
</dbReference>
<evidence type="ECO:0000313" key="10">
    <source>
        <dbReference type="Proteomes" id="UP001242342"/>
    </source>
</evidence>
<feature type="transmembrane region" description="Helical" evidence="6">
    <location>
        <begin position="69"/>
        <end position="88"/>
    </location>
</feature>
<organism evidence="8 9">
    <name type="scientific">Tenacibaculum discolor</name>
    <dbReference type="NCBI Taxonomy" id="361581"/>
    <lineage>
        <taxon>Bacteria</taxon>
        <taxon>Pseudomonadati</taxon>
        <taxon>Bacteroidota</taxon>
        <taxon>Flavobacteriia</taxon>
        <taxon>Flavobacteriales</taxon>
        <taxon>Flavobacteriaceae</taxon>
        <taxon>Tenacibaculum</taxon>
    </lineage>
</organism>
<accession>A0A2G1BY36</accession>
<proteinExistence type="predicted"/>
<reference evidence="7 10" key="3">
    <citation type="submission" date="2023-07" db="EMBL/GenBank/DDBJ databases">
        <title>Genome content predicts the carbon catabolic preferences of heterotrophic bacteria.</title>
        <authorList>
            <person name="Gralka M."/>
        </authorList>
    </citation>
    <scope>NUCLEOTIDE SEQUENCE [LARGE SCALE GENOMIC DNA]</scope>
    <source>
        <strain evidence="7 10">4G03</strain>
    </source>
</reference>
<evidence type="ECO:0000313" key="9">
    <source>
        <dbReference type="Proteomes" id="UP000222163"/>
    </source>
</evidence>